<feature type="transmembrane region" description="Helical" evidence="6">
    <location>
        <begin position="493"/>
        <end position="512"/>
    </location>
</feature>
<reference evidence="7" key="2">
    <citation type="submission" date="2021-08" db="EMBL/GenBank/DDBJ databases">
        <authorList>
            <person name="Gostincar C."/>
            <person name="Sun X."/>
            <person name="Song Z."/>
            <person name="Gunde-Cimerman N."/>
        </authorList>
    </citation>
    <scope>NUCLEOTIDE SEQUENCE</scope>
    <source>
        <strain evidence="7">EXF-9298</strain>
    </source>
</reference>
<keyword evidence="5 6" id="KW-0472">Membrane</keyword>
<sequence length="545" mass="60024">MDALHSRIDSIVLPTKASLRAKLHRDGWVLPKQTTSFAPEGTWTNVDLDVTPLERRIWTPLSFLGYWISDVLSAQSWQIGASVLAIGLTYREAVYCIILGSTVMAGAIAFNGAPGAYLRVPFPVWSRSAFGYHGARLPVICRMVTALFWHSIQTYTGSLAMTVMLTAIWPSYACVPNHLPKSAGITTSGMLSHVLFWSLQLPFLLIRPHKLKWFFVFKAFITITAAVGTAIAVCKMAGGSGDIWDQRPQVQGRDRAWLVVSTLTAQTGSWSTVGTNISDFTRYAKKPRTIYYQVFLFPVICFTIAFLGVISASASKHLYGEYIWDPLTLASKWTSPAGRLGAFYCGLAWCIAQIGVNVSANVISVSNDLASLFPKYINLRRAALLATLVAGWIMVPWKIITGASSLINFMASLGIFLAPIICISIADYWIVKKCRVDVADLYRPAGRYHYIAGVNWRAMLAMICSIGPAMPGLAQNISPSLNIGGALYVADLVWYYGFLSAFVVYVTVSKIWPAEDTLVDKFLLSEDADLDVQVVNELPVKLEKV</sequence>
<feature type="transmembrane region" description="Helical" evidence="6">
    <location>
        <begin position="450"/>
        <end position="473"/>
    </location>
</feature>
<dbReference type="InterPro" id="IPR001248">
    <property type="entry name" value="Pur-cyt_permease"/>
</dbReference>
<feature type="transmembrane region" description="Helical" evidence="6">
    <location>
        <begin position="156"/>
        <end position="173"/>
    </location>
</feature>
<comment type="caution">
    <text evidence="7">The sequence shown here is derived from an EMBL/GenBank/DDBJ whole genome shotgun (WGS) entry which is preliminary data.</text>
</comment>
<evidence type="ECO:0000256" key="6">
    <source>
        <dbReference type="SAM" id="Phobius"/>
    </source>
</evidence>
<comment type="subcellular location">
    <subcellularLocation>
        <location evidence="1">Membrane</location>
        <topology evidence="1">Multi-pass membrane protein</topology>
    </subcellularLocation>
</comment>
<protein>
    <submittedName>
        <fullName evidence="7">Uridine permease-like protein Fui1</fullName>
    </submittedName>
</protein>
<dbReference type="PANTHER" id="PTHR30618">
    <property type="entry name" value="NCS1 FAMILY PURINE/PYRIMIDINE TRANSPORTER"/>
    <property type="match status" value="1"/>
</dbReference>
<dbReference type="Pfam" id="PF02133">
    <property type="entry name" value="Transp_cyt_pur"/>
    <property type="match status" value="1"/>
</dbReference>
<dbReference type="GO" id="GO:0015205">
    <property type="term" value="F:nucleobase transmembrane transporter activity"/>
    <property type="evidence" value="ECO:0007669"/>
    <property type="project" value="TreeGrafter"/>
</dbReference>
<evidence type="ECO:0000313" key="7">
    <source>
        <dbReference type="EMBL" id="KAG9990848.1"/>
    </source>
</evidence>
<accession>A0A9P8JZY1</accession>
<keyword evidence="3 6" id="KW-0812">Transmembrane</keyword>
<proteinExistence type="inferred from homology"/>
<evidence type="ECO:0000256" key="1">
    <source>
        <dbReference type="ARBA" id="ARBA00004141"/>
    </source>
</evidence>
<feature type="transmembrane region" description="Helical" evidence="6">
    <location>
        <begin position="213"/>
        <end position="238"/>
    </location>
</feature>
<dbReference type="PANTHER" id="PTHR30618:SF0">
    <property type="entry name" value="PURINE-URACIL PERMEASE NCS1"/>
    <property type="match status" value="1"/>
</dbReference>
<comment type="similarity">
    <text evidence="2">Belongs to the purine-cytosine permease (2.A.39) family.</text>
</comment>
<evidence type="ECO:0000256" key="5">
    <source>
        <dbReference type="ARBA" id="ARBA00023136"/>
    </source>
</evidence>
<name>A0A9P8JZY1_AURME</name>
<gene>
    <name evidence="7" type="ORF">KCU98_g826</name>
</gene>
<keyword evidence="8" id="KW-1185">Reference proteome</keyword>
<dbReference type="NCBIfam" id="TIGR00800">
    <property type="entry name" value="ncs1"/>
    <property type="match status" value="1"/>
</dbReference>
<reference evidence="7" key="1">
    <citation type="journal article" date="2021" name="J Fungi (Basel)">
        <title>Virulence traits and population genomics of the black yeast Aureobasidium melanogenum.</title>
        <authorList>
            <person name="Cernosa A."/>
            <person name="Sun X."/>
            <person name="Gostincar C."/>
            <person name="Fang C."/>
            <person name="Gunde-Cimerman N."/>
            <person name="Song Z."/>
        </authorList>
    </citation>
    <scope>NUCLEOTIDE SEQUENCE</scope>
    <source>
        <strain evidence="7">EXF-9298</strain>
    </source>
</reference>
<dbReference type="Gene3D" id="1.10.4160.10">
    <property type="entry name" value="Hydantoin permease"/>
    <property type="match status" value="1"/>
</dbReference>
<feature type="transmembrane region" description="Helical" evidence="6">
    <location>
        <begin position="382"/>
        <end position="400"/>
    </location>
</feature>
<feature type="transmembrane region" description="Helical" evidence="6">
    <location>
        <begin position="406"/>
        <end position="430"/>
    </location>
</feature>
<evidence type="ECO:0000256" key="4">
    <source>
        <dbReference type="ARBA" id="ARBA00022989"/>
    </source>
</evidence>
<feature type="transmembrane region" description="Helical" evidence="6">
    <location>
        <begin position="185"/>
        <end position="206"/>
    </location>
</feature>
<dbReference type="Proteomes" id="UP000729357">
    <property type="component" value="Unassembled WGS sequence"/>
</dbReference>
<dbReference type="GO" id="GO:0005886">
    <property type="term" value="C:plasma membrane"/>
    <property type="evidence" value="ECO:0007669"/>
    <property type="project" value="TreeGrafter"/>
</dbReference>
<feature type="non-terminal residue" evidence="7">
    <location>
        <position position="1"/>
    </location>
</feature>
<feature type="transmembrane region" description="Helical" evidence="6">
    <location>
        <begin position="290"/>
        <end position="310"/>
    </location>
</feature>
<evidence type="ECO:0000256" key="3">
    <source>
        <dbReference type="ARBA" id="ARBA00022692"/>
    </source>
</evidence>
<dbReference type="InterPro" id="IPR045225">
    <property type="entry name" value="Uracil/uridine/allantoin_perm"/>
</dbReference>
<dbReference type="EMBL" id="JAHFXS010000015">
    <property type="protein sequence ID" value="KAG9990848.1"/>
    <property type="molecule type" value="Genomic_DNA"/>
</dbReference>
<evidence type="ECO:0000313" key="8">
    <source>
        <dbReference type="Proteomes" id="UP000729357"/>
    </source>
</evidence>
<dbReference type="InterPro" id="IPR012681">
    <property type="entry name" value="NCS1"/>
</dbReference>
<organism evidence="7 8">
    <name type="scientific">Aureobasidium melanogenum</name>
    <name type="common">Aureobasidium pullulans var. melanogenum</name>
    <dbReference type="NCBI Taxonomy" id="46634"/>
    <lineage>
        <taxon>Eukaryota</taxon>
        <taxon>Fungi</taxon>
        <taxon>Dikarya</taxon>
        <taxon>Ascomycota</taxon>
        <taxon>Pezizomycotina</taxon>
        <taxon>Dothideomycetes</taxon>
        <taxon>Dothideomycetidae</taxon>
        <taxon>Dothideales</taxon>
        <taxon>Saccotheciaceae</taxon>
        <taxon>Aureobasidium</taxon>
    </lineage>
</organism>
<evidence type="ECO:0000256" key="2">
    <source>
        <dbReference type="ARBA" id="ARBA00008974"/>
    </source>
</evidence>
<keyword evidence="4 6" id="KW-1133">Transmembrane helix</keyword>
<dbReference type="AlphaFoldDB" id="A0A9P8JZY1"/>
<dbReference type="CDD" id="cd11482">
    <property type="entry name" value="SLC-NCS1sbd_NRT1-like"/>
    <property type="match status" value="1"/>
</dbReference>